<gene>
    <name evidence="3" type="ORF">MBEHAL_0452</name>
</gene>
<dbReference type="InterPro" id="IPR013783">
    <property type="entry name" value="Ig-like_fold"/>
</dbReference>
<keyword evidence="4" id="KW-1185">Reference proteome</keyword>
<dbReference type="EMBL" id="BATA01000006">
    <property type="protein sequence ID" value="GAD51692.1"/>
    <property type="molecule type" value="Genomic_DNA"/>
</dbReference>
<keyword evidence="1" id="KW-1133">Transmembrane helix</keyword>
<keyword evidence="1" id="KW-0472">Membrane</keyword>
<organism evidence="3 4">
    <name type="scientific">Halarchaeum acidiphilum MH1-52-1</name>
    <dbReference type="NCBI Taxonomy" id="1261545"/>
    <lineage>
        <taxon>Archaea</taxon>
        <taxon>Methanobacteriati</taxon>
        <taxon>Methanobacteriota</taxon>
        <taxon>Stenosarchaea group</taxon>
        <taxon>Halobacteria</taxon>
        <taxon>Halobacteriales</taxon>
        <taxon>Halobacteriaceae</taxon>
    </lineage>
</organism>
<reference evidence="3 4" key="1">
    <citation type="submission" date="2013-09" db="EMBL/GenBank/DDBJ databases">
        <title>Whole genome sequencing of Halarchaeum acidiphilum strain MH1-52-1.</title>
        <authorList>
            <person name="Shimane Y."/>
            <person name="Minegishi H."/>
            <person name="Nishi S."/>
            <person name="Echigo A."/>
            <person name="Shuto A."/>
            <person name="Konishi M."/>
            <person name="Ito T."/>
            <person name="Ohkuma M."/>
            <person name="Ohta Y."/>
            <person name="Nagano Y."/>
            <person name="Tsubouchi T."/>
            <person name="Mori K."/>
            <person name="Usui K."/>
            <person name="Kamekura M."/>
            <person name="Usami R."/>
            <person name="Takaki Y."/>
            <person name="Hatada Y."/>
        </authorList>
    </citation>
    <scope>NUCLEOTIDE SEQUENCE [LARGE SCALE GENOMIC DNA]</scope>
    <source>
        <strain evidence="3 4">JCM 16109</strain>
    </source>
</reference>
<dbReference type="Gene3D" id="2.60.40.10">
    <property type="entry name" value="Immunoglobulins"/>
    <property type="match status" value="1"/>
</dbReference>
<sequence>MPRTKRRHVRRIGIVAIALLLCCSVLAGIGAAAGPVSYVTVSNVSVSDDAPTVGDTITVTPTIRHSSAGEGGFHVTEVTLADSDGDRLSELGDLGTIGSGETIDAPMRASFSTAGEKRLTVHVRGEVLDANGTVQTLTQLTYPVYVHAYAAASSTKPRVHIDAPDSMVAGTESTVRVTVSNGGDSDLTDVTIRLDDFGDRIDAQTRMRPTIPAGNMTTFTFTVTPSETGDVNLKATLDSASQRATGLGSSDVEALDDTVRVDATTVHRNNSTHLQYHVANAGNAPISDVLVTGRAPDVSLPSASTDRIGASAATTLTVPVDTVPSRASLNVTYTIGGETHRSRQTISPAGLRADATNDTADASSATVAQDALLGGGPHGIPLAGIGLLFGGIAAGGVAGTRFRR</sequence>
<evidence type="ECO:0000259" key="2">
    <source>
        <dbReference type="Pfam" id="PF07705"/>
    </source>
</evidence>
<dbReference type="PANTHER" id="PTHR35902">
    <property type="entry name" value="S-LAYER DOMAIN-LIKE PROTEIN-RELATED"/>
    <property type="match status" value="1"/>
</dbReference>
<evidence type="ECO:0000256" key="1">
    <source>
        <dbReference type="SAM" id="Phobius"/>
    </source>
</evidence>
<evidence type="ECO:0000313" key="3">
    <source>
        <dbReference type="EMBL" id="GAD51692.1"/>
    </source>
</evidence>
<dbReference type="PANTHER" id="PTHR35902:SF6">
    <property type="entry name" value="CONSERVED WITHIN P. AEROPHILUM"/>
    <property type="match status" value="1"/>
</dbReference>
<dbReference type="Proteomes" id="UP000016986">
    <property type="component" value="Unassembled WGS sequence"/>
</dbReference>
<evidence type="ECO:0000313" key="4">
    <source>
        <dbReference type="Proteomes" id="UP000016986"/>
    </source>
</evidence>
<dbReference type="eggNOG" id="arCOG04400">
    <property type="taxonomic scope" value="Archaea"/>
</dbReference>
<dbReference type="AlphaFoldDB" id="U2YSH0"/>
<keyword evidence="1" id="KW-0812">Transmembrane</keyword>
<proteinExistence type="predicted"/>
<protein>
    <submittedName>
        <fullName evidence="3">Hypotheical conserved protein</fullName>
    </submittedName>
</protein>
<name>U2YSH0_9EURY</name>
<accession>U2YSH0</accession>
<dbReference type="RefSeq" id="WP_020222072.1">
    <property type="nucleotide sequence ID" value="NZ_BANO01000149.1"/>
</dbReference>
<dbReference type="InterPro" id="IPR011635">
    <property type="entry name" value="CARDB"/>
</dbReference>
<feature type="transmembrane region" description="Helical" evidence="1">
    <location>
        <begin position="379"/>
        <end position="399"/>
    </location>
</feature>
<dbReference type="Pfam" id="PF07705">
    <property type="entry name" value="CARDB"/>
    <property type="match status" value="1"/>
</dbReference>
<dbReference type="GO" id="GO:0003810">
    <property type="term" value="F:protein-glutamine gamma-glutamyltransferase activity"/>
    <property type="evidence" value="ECO:0007669"/>
    <property type="project" value="InterPro"/>
</dbReference>
<dbReference type="InterPro" id="IPR036238">
    <property type="entry name" value="Transglutaminase_C_sf"/>
</dbReference>
<dbReference type="SUPFAM" id="SSF49309">
    <property type="entry name" value="Transglutaminase, two C-terminal domains"/>
    <property type="match status" value="1"/>
</dbReference>
<feature type="domain" description="CARDB" evidence="2">
    <location>
        <begin position="162"/>
        <end position="241"/>
    </location>
</feature>
<comment type="caution">
    <text evidence="3">The sequence shown here is derived from an EMBL/GenBank/DDBJ whole genome shotgun (WGS) entry which is preliminary data.</text>
</comment>
<dbReference type="OrthoDB" id="65070at2157"/>